<dbReference type="InterPro" id="IPR006594">
    <property type="entry name" value="LisH"/>
</dbReference>
<feature type="repeat" description="WD" evidence="3">
    <location>
        <begin position="594"/>
        <end position="625"/>
    </location>
</feature>
<dbReference type="Gene3D" id="2.130.10.10">
    <property type="entry name" value="YVTN repeat-like/Quinoprotein amine dehydrogenase"/>
    <property type="match status" value="6"/>
</dbReference>
<feature type="compositionally biased region" description="Polar residues" evidence="4">
    <location>
        <begin position="1411"/>
        <end position="1431"/>
    </location>
</feature>
<dbReference type="InterPro" id="IPR054532">
    <property type="entry name" value="TPL_SMU1_LisH-like"/>
</dbReference>
<feature type="repeat" description="WD" evidence="3">
    <location>
        <begin position="874"/>
        <end position="905"/>
    </location>
</feature>
<dbReference type="PROSITE" id="PS50896">
    <property type="entry name" value="LISH"/>
    <property type="match status" value="2"/>
</dbReference>
<dbReference type="InterPro" id="IPR048419">
    <property type="entry name" value="Topless_Znf"/>
</dbReference>
<dbReference type="PROSITE" id="PS50082">
    <property type="entry name" value="WD_REPEATS_2"/>
    <property type="match status" value="6"/>
</dbReference>
<dbReference type="InterPro" id="IPR054080">
    <property type="entry name" value="TPR1-like_2nd"/>
</dbReference>
<dbReference type="InterPro" id="IPR027728">
    <property type="entry name" value="Topless_fam"/>
</dbReference>
<accession>A0ABQ8DRF0</accession>
<dbReference type="PANTHER" id="PTHR44083:SF35">
    <property type="entry name" value="TOPLESS-RELATED PROTEIN 4-LIKE ISOFORM X1"/>
    <property type="match status" value="1"/>
</dbReference>
<dbReference type="PANTHER" id="PTHR44083">
    <property type="entry name" value="TOPLESS-RELATED PROTEIN 1-RELATED"/>
    <property type="match status" value="1"/>
</dbReference>
<dbReference type="InterPro" id="IPR006595">
    <property type="entry name" value="CTLH_C"/>
</dbReference>
<dbReference type="InterPro" id="IPR015943">
    <property type="entry name" value="WD40/YVTN_repeat-like_dom_sf"/>
</dbReference>
<evidence type="ECO:0000256" key="1">
    <source>
        <dbReference type="ARBA" id="ARBA00022574"/>
    </source>
</evidence>
<feature type="repeat" description="WD" evidence="3">
    <location>
        <begin position="1567"/>
        <end position="1610"/>
    </location>
</feature>
<dbReference type="SMART" id="SM00668">
    <property type="entry name" value="CTLH"/>
    <property type="match status" value="2"/>
</dbReference>
<dbReference type="InterPro" id="IPR019775">
    <property type="entry name" value="WD40_repeat_CS"/>
</dbReference>
<sequence>MPAMDTPTSELTFLILQFLDEEKHKETVHRLESESGCYFNMRYFEELVTNGKWDEMEKYLFGFTMIEDNQQSMKIFFEIRKHKYLEALDKRDHAKAVDILRKDLRFYAPFSEDLFKEMALLLTLDDFRENPKLSMYKKDTDSERGVLFRHLEKLIKDNPLFRNKLEFPTIKTSRLRTLINHSLNWQHKLCKNPKPKPDMETLFVNHICNQPIAASPAISHPNIAAEVLSPHGPAPSATIPAAPGAPVRRRRSASLSAAAILMGPQTPSGHMENQTADSNNPLKRPRPCETSQEVGNILPVSYSGEPHTLSPDDLPKVVATTLPQGSPVTSMEFHPVQQILLLGMSYKTVLSNVKILVLRYMLSVGTIGGDVFLWDVGARKKISEKCFDIWKLDACSKELQESLNTDKTASVNHVAWSPDGTLFGVAYSKNIVHIYSFCRDNAVISHLEIEAHRGSVNHLAFSYPNEQLYVVTCGDDRLIKVWDAATGATRFTFEGHEAPVFSVCPHQKENIQFVFSAATDGKVRTWLYDELGARGTYDAPGHSLIRMAYSSDGTRLFSCGTNKEGESFLVEWDESEGSIQRTYDGLGQRAAGIVQFDTTKNRFLAAGAESTIKIWDMNNTNILTNIHADGGLPASPCVRFNREGILLAVSTSDNGVKILATDDGFRLLRTAENRSLAFKKNEVRTLADGKPRTSNFSSEVSTSWKVTEITEPSQCYSLRLPGNVTDTKVSRLIYTNSGSGVLALASNAEHKLWKWQNSDPNLDGKATANAAHPVLWKPKSGIMMINETSDKTPEEAIPCLALSNNDAYLVSASGGEISLFNMATFKCMATYMPPPPAATFLAFHPSENNIIGIGFEDSSIQIYNLRTSEVRAILNGHTKRITGLAFSLALNILVSSGADSQVCVWGMAGWEKRSSMYLKASKGRSMPAVSDTRVQFHQNEIHLLVVNETQIAIYDAQKLDCLKLWFRCEATIPITSGTYSGDSKSIFVGFEDGTVNVLTASNLRLRCRINPTAYLPSNPSSNVHPPLVIAAHPTESNQFAVGLSNGHIPASFGHELRARLRCRLVKTYDQIMDSGCENRHFFKIEEVPELIVDVTTLNFNGSSPTTATEEENKTNSLYYSLPLLLAFPDSSIGETFSHLNLRSCSAAMATLEKDLMFLILQFLDEKKHKELVHRLESESGCYFNMRYFEELVAQGKWDEMEKYLFGFTKIGDNQQSMMIFFEIRKHKYLEALDKRDHAKALDILRKDLKVFELETYNKDLFKEMSLLLTMDDFRANPKISTYGDTTSERGNLFRGLEKLIVANPLLRDKLQFPVLGTSRLRTLIGQSLKWQHHLCKNPMPNPDIDTLFVDHTCDQPIAIFKPVPSARISPALSEWTDTYASSGPIGWGSPNNPAAILMGPQTPFGHMGYQTADSNNPLKRSRPSGTSQEVGNISPVPYSGQPHGRNTISLDEFPKVVVTTLAQGSPVTSMDFHPFQQILLLVGTIGGDVFLWDVVARQMISEKGFEVWKLYACSDELQASFNDDERASVNHVAWSPDGSLIGVAYSKNIVHIYSFDGGNDIRNHLEIEAHTGSVNHLAFSYPNEQLSVVTCGDDRLIKVWDAFTGARRFTFEGHEAPVLSVCPDQKKIIQVILSTATDGKIKGWSYDDVGASVTYDAPGHSSTRMAFSSDRARLFSCGTNKEGESFLVEWKDGKGSIKRTYQGLGQRAVGIVQFDTTKNRFLAAGDESTIKIWDMNNTNLLKTIHADGGLPASPCVRFNKEGTLLAVSTSNHGVRILATDDGLKFLKTAENRTLVTKVPGGGGGGFGSSSANAGITMADQSTSFAAMKKNEVRTLPLGKPRTSNVSNEGSTTWKVTEITEPSQCYSLILPDKVTDTKIYLVVILRMISAYSGGSFRLIYTNSGSGVLALASNAEHKLWKWQKSDPNLDGKATTNAHPVLWRPNSGIIMINKTSDTNPEEAIPCLALSKNDSYLVSASGREISLFKMATFETAATYMSPPPAATFLAFLPSDYNIIGIGFKDSSIRIYNLQTDEGKAILLNGHTKRITGLAFSLALNILVSSGADSQVCVWSMAGWEKRSSMYLNAPKGRSMPAVSDTRVQFHQNEIHLLVVNETQIAIYDAQKLDCLNTWFLREATGRRITSGTYSGDSKSIFVSFEDGTVNVLTASNLRLRCRINPTAYLPSNPSSNVHPLVIAAHPTEIDQFAVGLSNGHVCVVEPSESEGRWGTSLQAPPDNF</sequence>
<keyword evidence="2" id="KW-0677">Repeat</keyword>
<name>A0ABQ8DRF0_BRANA</name>
<dbReference type="InterPro" id="IPR011047">
    <property type="entry name" value="Quinoprotein_ADH-like_sf"/>
</dbReference>
<keyword evidence="1 3" id="KW-0853">WD repeat</keyword>
<feature type="repeat" description="WD" evidence="3">
    <location>
        <begin position="2039"/>
        <end position="2072"/>
    </location>
</feature>
<evidence type="ECO:0000256" key="3">
    <source>
        <dbReference type="PROSITE-ProRule" id="PRU00221"/>
    </source>
</evidence>
<dbReference type="SUPFAM" id="SSF50978">
    <property type="entry name" value="WD40 repeat-like"/>
    <property type="match status" value="2"/>
</dbReference>
<dbReference type="InterPro" id="IPR038510">
    <property type="entry name" value="Spt4_sf"/>
</dbReference>
<proteinExistence type="predicted"/>
<feature type="compositionally biased region" description="Polar residues" evidence="4">
    <location>
        <begin position="265"/>
        <end position="281"/>
    </location>
</feature>
<dbReference type="Pfam" id="PF21359">
    <property type="entry name" value="zf_topless"/>
    <property type="match status" value="2"/>
</dbReference>
<feature type="repeat" description="WD" evidence="3">
    <location>
        <begin position="1712"/>
        <end position="1743"/>
    </location>
</feature>
<dbReference type="InterPro" id="IPR036322">
    <property type="entry name" value="WD40_repeat_dom_sf"/>
</dbReference>
<dbReference type="Pfam" id="PF00400">
    <property type="entry name" value="WD40"/>
    <property type="match status" value="6"/>
</dbReference>
<evidence type="ECO:0000259" key="5">
    <source>
        <dbReference type="PROSITE" id="PS50897"/>
    </source>
</evidence>
<dbReference type="SUPFAM" id="SSF50952">
    <property type="entry name" value="Soluble quinoprotein glucose dehydrogenase"/>
    <property type="match status" value="1"/>
</dbReference>
<dbReference type="Pfam" id="PF21889">
    <property type="entry name" value="TPR1-like_2nd"/>
    <property type="match status" value="2"/>
</dbReference>
<dbReference type="Pfam" id="PF17814">
    <property type="entry name" value="LisH_TPL"/>
    <property type="match status" value="1"/>
</dbReference>
<dbReference type="EMBL" id="JAGKQM010000003">
    <property type="protein sequence ID" value="KAH0931283.1"/>
    <property type="molecule type" value="Genomic_DNA"/>
</dbReference>
<feature type="repeat" description="WD" evidence="3">
    <location>
        <begin position="449"/>
        <end position="492"/>
    </location>
</feature>
<dbReference type="PROSITE" id="PS00678">
    <property type="entry name" value="WD_REPEATS_1"/>
    <property type="match status" value="1"/>
</dbReference>
<feature type="region of interest" description="Disordered" evidence="4">
    <location>
        <begin position="1409"/>
        <end position="1438"/>
    </location>
</feature>
<feature type="domain" description="CTLH" evidence="5">
    <location>
        <begin position="1182"/>
        <end position="1239"/>
    </location>
</feature>
<dbReference type="Gene3D" id="3.30.40.210">
    <property type="match status" value="1"/>
</dbReference>
<feature type="region of interest" description="Disordered" evidence="4">
    <location>
        <begin position="263"/>
        <end position="290"/>
    </location>
</feature>
<evidence type="ECO:0000256" key="4">
    <source>
        <dbReference type="SAM" id="MobiDB-lite"/>
    </source>
</evidence>
<evidence type="ECO:0000256" key="2">
    <source>
        <dbReference type="ARBA" id="ARBA00022737"/>
    </source>
</evidence>
<evidence type="ECO:0000313" key="6">
    <source>
        <dbReference type="EMBL" id="KAH0931283.1"/>
    </source>
</evidence>
<dbReference type="PROSITE" id="PS50294">
    <property type="entry name" value="WD_REPEATS_REGION"/>
    <property type="match status" value="3"/>
</dbReference>
<evidence type="ECO:0000313" key="7">
    <source>
        <dbReference type="Proteomes" id="UP000824890"/>
    </source>
</evidence>
<gene>
    <name evidence="6" type="ORF">HID58_008400</name>
</gene>
<feature type="domain" description="CTLH" evidence="5">
    <location>
        <begin position="38"/>
        <end position="95"/>
    </location>
</feature>
<dbReference type="Proteomes" id="UP000824890">
    <property type="component" value="Unassembled WGS sequence"/>
</dbReference>
<dbReference type="SMART" id="SM00667">
    <property type="entry name" value="LisH"/>
    <property type="match status" value="2"/>
</dbReference>
<keyword evidence="7" id="KW-1185">Reference proteome</keyword>
<organism evidence="6 7">
    <name type="scientific">Brassica napus</name>
    <name type="common">Rape</name>
    <dbReference type="NCBI Taxonomy" id="3708"/>
    <lineage>
        <taxon>Eukaryota</taxon>
        <taxon>Viridiplantae</taxon>
        <taxon>Streptophyta</taxon>
        <taxon>Embryophyta</taxon>
        <taxon>Tracheophyta</taxon>
        <taxon>Spermatophyta</taxon>
        <taxon>Magnoliopsida</taxon>
        <taxon>eudicotyledons</taxon>
        <taxon>Gunneridae</taxon>
        <taxon>Pentapetalae</taxon>
        <taxon>rosids</taxon>
        <taxon>malvids</taxon>
        <taxon>Brassicales</taxon>
        <taxon>Brassicaceae</taxon>
        <taxon>Brassiceae</taxon>
        <taxon>Brassica</taxon>
    </lineage>
</organism>
<dbReference type="InterPro" id="IPR001680">
    <property type="entry name" value="WD40_rpt"/>
</dbReference>
<dbReference type="PROSITE" id="PS50897">
    <property type="entry name" value="CTLH"/>
    <property type="match status" value="2"/>
</dbReference>
<protein>
    <recommendedName>
        <fullName evidence="5">CTLH domain-containing protein</fullName>
    </recommendedName>
</protein>
<comment type="caution">
    <text evidence="6">The sequence shown here is derived from an EMBL/GenBank/DDBJ whole genome shotgun (WGS) entry which is preliminary data.</text>
</comment>
<dbReference type="SUPFAM" id="SSF50998">
    <property type="entry name" value="Quinoprotein alcohol dehydrogenase-like"/>
    <property type="match status" value="1"/>
</dbReference>
<reference evidence="6 7" key="1">
    <citation type="submission" date="2021-05" db="EMBL/GenBank/DDBJ databases">
        <title>Genome Assembly of Synthetic Allotetraploid Brassica napus Reveals Homoeologous Exchanges between Subgenomes.</title>
        <authorList>
            <person name="Davis J.T."/>
        </authorList>
    </citation>
    <scope>NUCLEOTIDE SEQUENCE [LARGE SCALE GENOMIC DNA]</scope>
    <source>
        <strain evidence="7">cv. Da-Ae</strain>
        <tissue evidence="6">Seedling</tissue>
    </source>
</reference>
<dbReference type="InterPro" id="IPR011041">
    <property type="entry name" value="Quinoprot_gluc/sorb_DH_b-prop"/>
</dbReference>
<dbReference type="SMART" id="SM00320">
    <property type="entry name" value="WD40"/>
    <property type="match status" value="20"/>
</dbReference>